<dbReference type="EMBL" id="GBXM01012342">
    <property type="protein sequence ID" value="JAH96235.1"/>
    <property type="molecule type" value="Transcribed_RNA"/>
</dbReference>
<dbReference type="AlphaFoldDB" id="A0A0E9X2Z3"/>
<reference evidence="1" key="2">
    <citation type="journal article" date="2015" name="Fish Shellfish Immunol.">
        <title>Early steps in the European eel (Anguilla anguilla)-Vibrio vulnificus interaction in the gills: Role of the RtxA13 toxin.</title>
        <authorList>
            <person name="Callol A."/>
            <person name="Pajuelo D."/>
            <person name="Ebbesson L."/>
            <person name="Teles M."/>
            <person name="MacKenzie S."/>
            <person name="Amaro C."/>
        </authorList>
    </citation>
    <scope>NUCLEOTIDE SEQUENCE</scope>
</reference>
<organism evidence="1">
    <name type="scientific">Anguilla anguilla</name>
    <name type="common">European freshwater eel</name>
    <name type="synonym">Muraena anguilla</name>
    <dbReference type="NCBI Taxonomy" id="7936"/>
    <lineage>
        <taxon>Eukaryota</taxon>
        <taxon>Metazoa</taxon>
        <taxon>Chordata</taxon>
        <taxon>Craniata</taxon>
        <taxon>Vertebrata</taxon>
        <taxon>Euteleostomi</taxon>
        <taxon>Actinopterygii</taxon>
        <taxon>Neopterygii</taxon>
        <taxon>Teleostei</taxon>
        <taxon>Anguilliformes</taxon>
        <taxon>Anguillidae</taxon>
        <taxon>Anguilla</taxon>
    </lineage>
</organism>
<sequence>MYPFFKLLMQKLVDGLFCGLHMHLNVHLIRKCTASFYWIGSNWHYIHRCYFKCWLYHEDVIP</sequence>
<reference evidence="1" key="1">
    <citation type="submission" date="2014-11" db="EMBL/GenBank/DDBJ databases">
        <authorList>
            <person name="Amaro Gonzalez C."/>
        </authorList>
    </citation>
    <scope>NUCLEOTIDE SEQUENCE</scope>
</reference>
<accession>A0A0E9X2Z3</accession>
<protein>
    <submittedName>
        <fullName evidence="1">Uncharacterized protein</fullName>
    </submittedName>
</protein>
<proteinExistence type="predicted"/>
<evidence type="ECO:0000313" key="1">
    <source>
        <dbReference type="EMBL" id="JAH96235.1"/>
    </source>
</evidence>
<name>A0A0E9X2Z3_ANGAN</name>